<feature type="domain" description="JmjN" evidence="1">
    <location>
        <begin position="4"/>
        <end position="45"/>
    </location>
</feature>
<accession>A0A396JUS4</accession>
<sequence>MPVAPEYQPTPAEFEDPIEYILKIENQASKFGICKIIPPFPLLNDPFGRVGTTTLYEFEIKAKWINMNKKKKNSNSALEIETLFWKVVLHSLNYLHMGASKTWYGVPRVAAVAFEDVVRVHVYGGKIKPLVEADED</sequence>
<dbReference type="Pfam" id="PF02373">
    <property type="entry name" value="JmjC"/>
    <property type="match status" value="1"/>
</dbReference>
<comment type="caution">
    <text evidence="2">The sequence shown here is derived from an EMBL/GenBank/DDBJ whole genome shotgun (WGS) entry which is preliminary data.</text>
</comment>
<evidence type="ECO:0000259" key="1">
    <source>
        <dbReference type="PROSITE" id="PS51183"/>
    </source>
</evidence>
<dbReference type="SMART" id="SM00545">
    <property type="entry name" value="JmjN"/>
    <property type="match status" value="1"/>
</dbReference>
<dbReference type="PANTHER" id="PTHR10694">
    <property type="entry name" value="LYSINE-SPECIFIC DEMETHYLASE"/>
    <property type="match status" value="1"/>
</dbReference>
<dbReference type="InterPro" id="IPR003347">
    <property type="entry name" value="JmjC_dom"/>
</dbReference>
<reference evidence="2" key="1">
    <citation type="journal article" date="2018" name="Nat. Plants">
        <title>Whole-genome landscape of Medicago truncatula symbiotic genes.</title>
        <authorList>
            <person name="Pecrix Y."/>
            <person name="Gamas P."/>
            <person name="Carrere S."/>
        </authorList>
    </citation>
    <scope>NUCLEOTIDE SEQUENCE</scope>
    <source>
        <tissue evidence="2">Leaves</tissue>
    </source>
</reference>
<dbReference type="Proteomes" id="UP000265566">
    <property type="component" value="Chromosome 1"/>
</dbReference>
<protein>
    <submittedName>
        <fullName evidence="2">Putative transcription factor &amp; chromatin remodeling JUMONJI family</fullName>
    </submittedName>
</protein>
<dbReference type="EMBL" id="PSQE01000001">
    <property type="protein sequence ID" value="RHN81292.1"/>
    <property type="molecule type" value="Genomic_DNA"/>
</dbReference>
<dbReference type="InterPro" id="IPR003349">
    <property type="entry name" value="JmjN"/>
</dbReference>
<dbReference type="AlphaFoldDB" id="A0A396JUS4"/>
<gene>
    <name evidence="2" type="ORF">MtrunA17_Chr1g0197421</name>
</gene>
<proteinExistence type="predicted"/>
<dbReference type="Pfam" id="PF02375">
    <property type="entry name" value="JmjN"/>
    <property type="match status" value="1"/>
</dbReference>
<evidence type="ECO:0000313" key="2">
    <source>
        <dbReference type="EMBL" id="RHN81292.1"/>
    </source>
</evidence>
<dbReference type="GO" id="GO:0010468">
    <property type="term" value="P:regulation of gene expression"/>
    <property type="evidence" value="ECO:0007669"/>
    <property type="project" value="UniProtKB-ARBA"/>
</dbReference>
<name>A0A396JUS4_MEDTR</name>
<dbReference type="Gramene" id="rna5308">
    <property type="protein sequence ID" value="RHN81292.1"/>
    <property type="gene ID" value="gene5308"/>
</dbReference>
<dbReference type="PROSITE" id="PS51183">
    <property type="entry name" value="JMJN"/>
    <property type="match status" value="1"/>
</dbReference>
<dbReference type="Gene3D" id="2.60.120.650">
    <property type="entry name" value="Cupin"/>
    <property type="match status" value="2"/>
</dbReference>
<organism evidence="2">
    <name type="scientific">Medicago truncatula</name>
    <name type="common">Barrel medic</name>
    <name type="synonym">Medicago tribuloides</name>
    <dbReference type="NCBI Taxonomy" id="3880"/>
    <lineage>
        <taxon>Eukaryota</taxon>
        <taxon>Viridiplantae</taxon>
        <taxon>Streptophyta</taxon>
        <taxon>Embryophyta</taxon>
        <taxon>Tracheophyta</taxon>
        <taxon>Spermatophyta</taxon>
        <taxon>Magnoliopsida</taxon>
        <taxon>eudicotyledons</taxon>
        <taxon>Gunneridae</taxon>
        <taxon>Pentapetalae</taxon>
        <taxon>rosids</taxon>
        <taxon>fabids</taxon>
        <taxon>Fabales</taxon>
        <taxon>Fabaceae</taxon>
        <taxon>Papilionoideae</taxon>
        <taxon>50 kb inversion clade</taxon>
        <taxon>NPAAA clade</taxon>
        <taxon>Hologalegina</taxon>
        <taxon>IRL clade</taxon>
        <taxon>Trifolieae</taxon>
        <taxon>Medicago</taxon>
    </lineage>
</organism>
<dbReference type="PANTHER" id="PTHR10694:SF38">
    <property type="entry name" value="LYSINE-SPECIFIC DEMETHYLASE REF6"/>
    <property type="match status" value="1"/>
</dbReference>